<evidence type="ECO:0000313" key="27">
    <source>
        <dbReference type="Proteomes" id="UP001065549"/>
    </source>
</evidence>
<comment type="caution">
    <text evidence="26">The sequence shown here is derived from an EMBL/GenBank/DDBJ whole genome shotgun (WGS) entry which is preliminary data.</text>
</comment>
<dbReference type="InterPro" id="IPR013785">
    <property type="entry name" value="Aldolase_TIM"/>
</dbReference>
<dbReference type="SUPFAM" id="SSF51395">
    <property type="entry name" value="FMN-linked oxidoreductases"/>
    <property type="match status" value="1"/>
</dbReference>
<evidence type="ECO:0000256" key="21">
    <source>
        <dbReference type="ARBA" id="ARBA00048996"/>
    </source>
</evidence>
<dbReference type="Gene3D" id="3.30.70.20">
    <property type="match status" value="1"/>
</dbReference>
<evidence type="ECO:0000256" key="10">
    <source>
        <dbReference type="ARBA" id="ARBA00022723"/>
    </source>
</evidence>
<comment type="catalytic activity">
    <reaction evidence="19">
        <text>5,6-dihydrothymine + NAD(+) = thymine + NADH + H(+)</text>
        <dbReference type="Rhea" id="RHEA:28791"/>
        <dbReference type="ChEBI" id="CHEBI:15378"/>
        <dbReference type="ChEBI" id="CHEBI:17821"/>
        <dbReference type="ChEBI" id="CHEBI:27468"/>
        <dbReference type="ChEBI" id="CHEBI:57540"/>
        <dbReference type="ChEBI" id="CHEBI:57945"/>
        <dbReference type="EC" id="1.3.1.1"/>
    </reaction>
</comment>
<evidence type="ECO:0000256" key="9">
    <source>
        <dbReference type="ARBA" id="ARBA00022643"/>
    </source>
</evidence>
<comment type="cofactor">
    <cofactor evidence="1">
        <name>FMN</name>
        <dbReference type="ChEBI" id="CHEBI:58210"/>
    </cofactor>
</comment>
<dbReference type="PANTHER" id="PTHR43073:SF2">
    <property type="entry name" value="DIHYDROPYRIMIDINE DEHYDROGENASE [NADP(+)]"/>
    <property type="match status" value="1"/>
</dbReference>
<evidence type="ECO:0000256" key="8">
    <source>
        <dbReference type="ARBA" id="ARBA00022630"/>
    </source>
</evidence>
<dbReference type="GO" id="GO:0004159">
    <property type="term" value="F:dihydropyrimidine dehydrogenase (NAD+) activity"/>
    <property type="evidence" value="ECO:0007669"/>
    <property type="project" value="UniProtKB-EC"/>
</dbReference>
<evidence type="ECO:0000256" key="5">
    <source>
        <dbReference type="ARBA" id="ARBA00010804"/>
    </source>
</evidence>
<evidence type="ECO:0000256" key="24">
    <source>
        <dbReference type="ARBA" id="ARBA00049728"/>
    </source>
</evidence>
<evidence type="ECO:0000256" key="18">
    <source>
        <dbReference type="ARBA" id="ARBA00032722"/>
    </source>
</evidence>
<comment type="function">
    <text evidence="2">Catalyzes the conversion of dihydroorotate to orotate with NAD(+) as electron acceptor.</text>
</comment>
<dbReference type="InterPro" id="IPR005720">
    <property type="entry name" value="Dihydroorotate_DH_cat"/>
</dbReference>
<dbReference type="GO" id="GO:0005737">
    <property type="term" value="C:cytoplasm"/>
    <property type="evidence" value="ECO:0007669"/>
    <property type="project" value="InterPro"/>
</dbReference>
<keyword evidence="14" id="KW-0520">NAD</keyword>
<dbReference type="AlphaFoldDB" id="A0A9J6QK64"/>
<evidence type="ECO:0000256" key="11">
    <source>
        <dbReference type="ARBA" id="ARBA00023002"/>
    </source>
</evidence>
<dbReference type="EMBL" id="JAOSHN010000001">
    <property type="protein sequence ID" value="MCU7377521.1"/>
    <property type="molecule type" value="Genomic_DNA"/>
</dbReference>
<evidence type="ECO:0000256" key="15">
    <source>
        <dbReference type="ARBA" id="ARBA00029718"/>
    </source>
</evidence>
<dbReference type="EC" id="1.3.1.14" evidence="6"/>
<feature type="domain" description="4Fe-4S ferredoxin-type" evidence="25">
    <location>
        <begin position="370"/>
        <end position="400"/>
    </location>
</feature>
<dbReference type="Proteomes" id="UP001065549">
    <property type="component" value="Unassembled WGS sequence"/>
</dbReference>
<evidence type="ECO:0000256" key="3">
    <source>
        <dbReference type="ARBA" id="ARBA00004715"/>
    </source>
</evidence>
<evidence type="ECO:0000256" key="6">
    <source>
        <dbReference type="ARBA" id="ARBA00012061"/>
    </source>
</evidence>
<evidence type="ECO:0000256" key="17">
    <source>
        <dbReference type="ARBA" id="ARBA00032046"/>
    </source>
</evidence>
<dbReference type="EC" id="1.3.1.1" evidence="24"/>
<dbReference type="InterPro" id="IPR017900">
    <property type="entry name" value="4Fe4S_Fe_S_CS"/>
</dbReference>
<dbReference type="PROSITE" id="PS00198">
    <property type="entry name" value="4FE4S_FER_1"/>
    <property type="match status" value="1"/>
</dbReference>
<dbReference type="PANTHER" id="PTHR43073">
    <property type="entry name" value="DIHYDROPYRIMIDINE DEHYDROGENASE [NADP(+)]"/>
    <property type="match status" value="1"/>
</dbReference>
<dbReference type="PROSITE" id="PS51379">
    <property type="entry name" value="4FE4S_FER_2"/>
    <property type="match status" value="2"/>
</dbReference>
<feature type="domain" description="4Fe-4S ferredoxin-type" evidence="25">
    <location>
        <begin position="336"/>
        <end position="368"/>
    </location>
</feature>
<comment type="subunit">
    <text evidence="23">Heterotetramer of 2 PreA and 2 PreT subunits.</text>
</comment>
<dbReference type="GO" id="GO:0046872">
    <property type="term" value="F:metal ion binding"/>
    <property type="evidence" value="ECO:0007669"/>
    <property type="project" value="UniProtKB-KW"/>
</dbReference>
<dbReference type="Gene3D" id="3.20.20.70">
    <property type="entry name" value="Aldolase class I"/>
    <property type="match status" value="1"/>
</dbReference>
<reference evidence="26" key="1">
    <citation type="submission" date="2022-09" db="EMBL/GenBank/DDBJ databases">
        <title>Culturomic study of gut microbiota in children with autism spectrum disorder.</title>
        <authorList>
            <person name="Efimov B.A."/>
            <person name="Chaplin A.V."/>
            <person name="Sokolova S.R."/>
            <person name="Pikina A.P."/>
            <person name="Korzhanova M."/>
            <person name="Belova V."/>
            <person name="Korostin D."/>
        </authorList>
    </citation>
    <scope>NUCLEOTIDE SEQUENCE</scope>
    <source>
        <strain evidence="26">ASD5510</strain>
    </source>
</reference>
<comment type="function">
    <text evidence="22">Involved in pyrimidine base degradation. Catalyzes physiologically the reduction of uracil to 5,6-dihydrouracil (DHU) by using NADH as a specific cosubstrate. It also catalyzes the reverse reaction and the reduction of thymine to 5,6-dihydrothymine (DHT).</text>
</comment>
<evidence type="ECO:0000256" key="7">
    <source>
        <dbReference type="ARBA" id="ARBA00018101"/>
    </source>
</evidence>
<keyword evidence="9" id="KW-0288">FMN</keyword>
<evidence type="ECO:0000256" key="19">
    <source>
        <dbReference type="ARBA" id="ARBA00047685"/>
    </source>
</evidence>
<gene>
    <name evidence="26" type="primary">preA</name>
    <name evidence="26" type="ORF">OBO34_04025</name>
</gene>
<dbReference type="FunFam" id="3.20.20.70:FF:000027">
    <property type="entry name" value="Dihydropyrimidine dehydrogenase [NADP(+)]"/>
    <property type="match status" value="1"/>
</dbReference>
<evidence type="ECO:0000259" key="25">
    <source>
        <dbReference type="PROSITE" id="PS51379"/>
    </source>
</evidence>
<keyword evidence="8" id="KW-0285">Flavoprotein</keyword>
<dbReference type="Pfam" id="PF14697">
    <property type="entry name" value="Fer4_21"/>
    <property type="match status" value="1"/>
</dbReference>
<keyword evidence="12" id="KW-0408">Iron</keyword>
<evidence type="ECO:0000256" key="13">
    <source>
        <dbReference type="ARBA" id="ARBA00023014"/>
    </source>
</evidence>
<evidence type="ECO:0000256" key="20">
    <source>
        <dbReference type="ARBA" id="ARBA00048792"/>
    </source>
</evidence>
<evidence type="ECO:0000256" key="16">
    <source>
        <dbReference type="ARBA" id="ARBA00030119"/>
    </source>
</evidence>
<protein>
    <recommendedName>
        <fullName evidence="7">Dihydroorotate dehydrogenase B (NAD(+)), catalytic subunit</fullName>
        <ecNumber evidence="24">1.3.1.1</ecNumber>
        <ecNumber evidence="6">1.3.1.14</ecNumber>
    </recommendedName>
    <alternativeName>
        <fullName evidence="15">Dihydroorotate oxidase B</fullName>
    </alternativeName>
    <alternativeName>
        <fullName evidence="18">Dihydrothymine dehydrogenase</fullName>
    </alternativeName>
    <alternativeName>
        <fullName evidence="16">Dihydrouracil dehydrogenase</fullName>
    </alternativeName>
    <alternativeName>
        <fullName evidence="17">Orotate reductase (NADH)</fullName>
    </alternativeName>
</protein>
<dbReference type="SUPFAM" id="SSF54862">
    <property type="entry name" value="4Fe-4S ferredoxins"/>
    <property type="match status" value="1"/>
</dbReference>
<comment type="pathway">
    <text evidence="3">Pyrimidine metabolism; UMP biosynthesis via de novo pathway; orotate from (S)-dihydroorotate (NAD(+) route): step 1/1.</text>
</comment>
<evidence type="ECO:0000256" key="23">
    <source>
        <dbReference type="ARBA" id="ARBA00049714"/>
    </source>
</evidence>
<evidence type="ECO:0000256" key="14">
    <source>
        <dbReference type="ARBA" id="ARBA00023027"/>
    </source>
</evidence>
<proteinExistence type="inferred from homology"/>
<comment type="similarity">
    <text evidence="5">Belongs to the dihydropyrimidine dehydrogenase family.</text>
</comment>
<comment type="similarity">
    <text evidence="4">Belongs to the dihydroorotate dehydrogenase family. Type 1 subfamily.</text>
</comment>
<name>A0A9J6QK64_9FIRM</name>
<dbReference type="GO" id="GO:0051536">
    <property type="term" value="F:iron-sulfur cluster binding"/>
    <property type="evidence" value="ECO:0007669"/>
    <property type="project" value="UniProtKB-KW"/>
</dbReference>
<keyword evidence="11 26" id="KW-0560">Oxidoreductase</keyword>
<dbReference type="RefSeq" id="WP_148397978.1">
    <property type="nucleotide sequence ID" value="NZ_JAOSHN010000001.1"/>
</dbReference>
<keyword evidence="10" id="KW-0479">Metal-binding</keyword>
<evidence type="ECO:0000256" key="1">
    <source>
        <dbReference type="ARBA" id="ARBA00001917"/>
    </source>
</evidence>
<evidence type="ECO:0000256" key="12">
    <source>
        <dbReference type="ARBA" id="ARBA00023004"/>
    </source>
</evidence>
<comment type="catalytic activity">
    <reaction evidence="21">
        <text>(S)-dihydroorotate + NAD(+) = orotate + NADH + H(+)</text>
        <dbReference type="Rhea" id="RHEA:13513"/>
        <dbReference type="ChEBI" id="CHEBI:15378"/>
        <dbReference type="ChEBI" id="CHEBI:30839"/>
        <dbReference type="ChEBI" id="CHEBI:30864"/>
        <dbReference type="ChEBI" id="CHEBI:57540"/>
        <dbReference type="ChEBI" id="CHEBI:57945"/>
        <dbReference type="EC" id="1.3.1.14"/>
    </reaction>
</comment>
<accession>A0A9J6QK64</accession>
<dbReference type="NCBIfam" id="NF006183">
    <property type="entry name" value="PRK08318.1"/>
    <property type="match status" value="1"/>
</dbReference>
<evidence type="ECO:0000256" key="22">
    <source>
        <dbReference type="ARBA" id="ARBA00049578"/>
    </source>
</evidence>
<comment type="catalytic activity">
    <reaction evidence="20">
        <text>5,6-dihydrouracil + NAD(+) = uracil + NADH + H(+)</text>
        <dbReference type="Rhea" id="RHEA:20189"/>
        <dbReference type="ChEBI" id="CHEBI:15378"/>
        <dbReference type="ChEBI" id="CHEBI:15901"/>
        <dbReference type="ChEBI" id="CHEBI:17568"/>
        <dbReference type="ChEBI" id="CHEBI:57540"/>
        <dbReference type="ChEBI" id="CHEBI:57945"/>
        <dbReference type="EC" id="1.3.1.1"/>
    </reaction>
</comment>
<evidence type="ECO:0000313" key="26">
    <source>
        <dbReference type="EMBL" id="MCU7377521.1"/>
    </source>
</evidence>
<evidence type="ECO:0000256" key="4">
    <source>
        <dbReference type="ARBA" id="ARBA00008008"/>
    </source>
</evidence>
<organism evidence="26 27">
    <name type="scientific">Hominibacterium faecale</name>
    <dbReference type="NCBI Taxonomy" id="2839743"/>
    <lineage>
        <taxon>Bacteria</taxon>
        <taxon>Bacillati</taxon>
        <taxon>Bacillota</taxon>
        <taxon>Clostridia</taxon>
        <taxon>Peptostreptococcales</taxon>
        <taxon>Anaerovoracaceae</taxon>
        <taxon>Hominibacterium</taxon>
    </lineage>
</organism>
<dbReference type="Pfam" id="PF01180">
    <property type="entry name" value="DHO_dh"/>
    <property type="match status" value="1"/>
</dbReference>
<evidence type="ECO:0000256" key="2">
    <source>
        <dbReference type="ARBA" id="ARBA00003616"/>
    </source>
</evidence>
<keyword evidence="27" id="KW-1185">Reference proteome</keyword>
<dbReference type="InterPro" id="IPR017896">
    <property type="entry name" value="4Fe4S_Fe-S-bd"/>
</dbReference>
<sequence length="418" mass="45936">MSVKKDLSIEFAGVKCKNPYFLSSSPVGNNYDMISKCFEAGWGGVFYKTIDLWNENEISPIFGSYGNAGEPWTGFKNCEHASQNTLEENLEHMRRLKRDYPDHVIFASFMGQTEDDWKLLCSYAEQADADGIEINLSCPHMGRENMGSDVGTNPNLVESFTRASVSGTKLPVIAKMTPNVTNMIPSALAAIKGGAAGISAINTVKSVIDLDRDLFTTQPVINGKSAISGLSGAAVKPIALRFMTEMGNCPDLKGVPMSGVGGIYTWSDALDYLLVGASNVQVTTAVMEYGYRIVEDMISGMQHYMDEKGFNSLDELVGKALPNIVSPSELTRTYQIRPNFDEEKCVGCGRCYVSCYDGGHQAIKWNDEKRRPELDTDHCVGCHLCQKVCPVSDCILPGELVWREGCSPEELTLKEIFE</sequence>
<dbReference type="GO" id="GO:0004589">
    <property type="term" value="F:dihydroorotate dehydrogenase (NAD+) activity"/>
    <property type="evidence" value="ECO:0007669"/>
    <property type="project" value="UniProtKB-EC"/>
</dbReference>
<keyword evidence="13" id="KW-0411">Iron-sulfur</keyword>